<dbReference type="Proteomes" id="UP001476798">
    <property type="component" value="Unassembled WGS sequence"/>
</dbReference>
<dbReference type="EMBL" id="JAHRIO010079445">
    <property type="protein sequence ID" value="MEQ2183611.1"/>
    <property type="molecule type" value="Genomic_DNA"/>
</dbReference>
<organism evidence="1 2">
    <name type="scientific">Goodea atripinnis</name>
    <dbReference type="NCBI Taxonomy" id="208336"/>
    <lineage>
        <taxon>Eukaryota</taxon>
        <taxon>Metazoa</taxon>
        <taxon>Chordata</taxon>
        <taxon>Craniata</taxon>
        <taxon>Vertebrata</taxon>
        <taxon>Euteleostomi</taxon>
        <taxon>Actinopterygii</taxon>
        <taxon>Neopterygii</taxon>
        <taxon>Teleostei</taxon>
        <taxon>Neoteleostei</taxon>
        <taxon>Acanthomorphata</taxon>
        <taxon>Ovalentaria</taxon>
        <taxon>Atherinomorphae</taxon>
        <taxon>Cyprinodontiformes</taxon>
        <taxon>Goodeidae</taxon>
        <taxon>Goodea</taxon>
    </lineage>
</organism>
<name>A0ABV0PJH7_9TELE</name>
<gene>
    <name evidence="1" type="ORF">GOODEAATRI_034596</name>
</gene>
<accession>A0ABV0PJH7</accession>
<keyword evidence="2" id="KW-1185">Reference proteome</keyword>
<sequence length="140" mass="16114">MDEIYDFLKSQVVSAEVIQRLEKDKIDSSVLLLMTDEQLKDYLPSYGDQLALLGYCRRKENDPASRKSKLFDRLIAKISRNKGNDQKQVSENVSIRNAQKSIRKVEIGWLNSQDGKFFQVRTKKGGGTRKIDVSKDCRKN</sequence>
<proteinExistence type="predicted"/>
<evidence type="ECO:0000313" key="2">
    <source>
        <dbReference type="Proteomes" id="UP001476798"/>
    </source>
</evidence>
<evidence type="ECO:0000313" key="1">
    <source>
        <dbReference type="EMBL" id="MEQ2183611.1"/>
    </source>
</evidence>
<reference evidence="1 2" key="1">
    <citation type="submission" date="2021-06" db="EMBL/GenBank/DDBJ databases">
        <authorList>
            <person name="Palmer J.M."/>
        </authorList>
    </citation>
    <scope>NUCLEOTIDE SEQUENCE [LARGE SCALE GENOMIC DNA]</scope>
    <source>
        <strain evidence="1 2">GA_2019</strain>
        <tissue evidence="1">Muscle</tissue>
    </source>
</reference>
<comment type="caution">
    <text evidence="1">The sequence shown here is derived from an EMBL/GenBank/DDBJ whole genome shotgun (WGS) entry which is preliminary data.</text>
</comment>
<protein>
    <submittedName>
        <fullName evidence="1">Uncharacterized protein</fullName>
    </submittedName>
</protein>